<accession>D9PMY5</accession>
<organism evidence="1">
    <name type="scientific">sediment metagenome</name>
    <dbReference type="NCBI Taxonomy" id="749907"/>
    <lineage>
        <taxon>unclassified sequences</taxon>
        <taxon>metagenomes</taxon>
        <taxon>ecological metagenomes</taxon>
    </lineage>
</organism>
<reference evidence="1" key="2">
    <citation type="journal article" date="2011" name="Microb. Ecol.">
        <title>Taxonomic and Functional Metagenomic Profiling of the Microbial Community in the Anoxic Sediment of a Sub-saline Shallow Lake (Laguna de Carrizo, Central Spain).</title>
        <authorList>
            <person name="Ferrer M."/>
            <person name="Guazzaroni M.E."/>
            <person name="Richter M."/>
            <person name="Garcia-Salamanca A."/>
            <person name="Yarza P."/>
            <person name="Suarez-Suarez A."/>
            <person name="Solano J."/>
            <person name="Alcaide M."/>
            <person name="van Dillewijn P."/>
            <person name="Molina-Henares M.A."/>
            <person name="Lopez-Cortes N."/>
            <person name="Al-Ramahi Y."/>
            <person name="Guerrero C."/>
            <person name="Acosta A."/>
            <person name="de Eugenio L.I."/>
            <person name="Martinez V."/>
            <person name="Marques S."/>
            <person name="Rojo F."/>
            <person name="Santero E."/>
            <person name="Genilloud O."/>
            <person name="Perez-Perez J."/>
            <person name="Rossello-Mora R."/>
            <person name="Ramos J.L."/>
        </authorList>
    </citation>
    <scope>NUCLEOTIDE SEQUENCE</scope>
</reference>
<gene>
    <name evidence="1" type="ORF">LDC_2914</name>
</gene>
<dbReference type="AlphaFoldDB" id="D9PMY5"/>
<comment type="caution">
    <text evidence="1">The sequence shown here is derived from an EMBL/GenBank/DDBJ whole genome shotgun (WGS) entry which is preliminary data.</text>
</comment>
<protein>
    <submittedName>
        <fullName evidence="1">Uncharacterized protein</fullName>
    </submittedName>
</protein>
<sequence length="86" mass="9829">MHIQSRICIVSAGHCKWWDEFNPEPVEVRAPWIGEFKPGSKTVVAVIEDTYWTAVIGTELTEPMEILSRLSTSNAIEYLKRLEVQP</sequence>
<dbReference type="EMBL" id="ADZX01000896">
    <property type="protein sequence ID" value="EFK95083.1"/>
    <property type="molecule type" value="Genomic_DNA"/>
</dbReference>
<reference evidence="1" key="1">
    <citation type="submission" date="2010-07" db="EMBL/GenBank/DDBJ databases">
        <authorList>
            <consortium name="CONSOLIDER consortium CSD2007-00005"/>
            <person name="Guazzaroni M.-E."/>
            <person name="Richter M."/>
            <person name="Garcia-Salamanca A."/>
            <person name="Yarza P."/>
            <person name="Ferrer M."/>
        </authorList>
    </citation>
    <scope>NUCLEOTIDE SEQUENCE</scope>
</reference>
<proteinExistence type="predicted"/>
<name>D9PMY5_9ZZZZ</name>
<evidence type="ECO:0000313" key="1">
    <source>
        <dbReference type="EMBL" id="EFK95083.1"/>
    </source>
</evidence>